<dbReference type="EMBL" id="JYGE01000002">
    <property type="protein sequence ID" value="PSJ32138.1"/>
    <property type="molecule type" value="Genomic_DNA"/>
</dbReference>
<keyword evidence="2" id="KW-1185">Reference proteome</keyword>
<evidence type="ECO:0000313" key="1">
    <source>
        <dbReference type="EMBL" id="PSJ32138.1"/>
    </source>
</evidence>
<organism evidence="1 2">
    <name type="scientific">Peptostreptococcus russellii</name>
    <dbReference type="NCBI Taxonomy" id="215200"/>
    <lineage>
        <taxon>Bacteria</taxon>
        <taxon>Bacillati</taxon>
        <taxon>Bacillota</taxon>
        <taxon>Clostridia</taxon>
        <taxon>Peptostreptococcales</taxon>
        <taxon>Peptostreptococcaceae</taxon>
        <taxon>Peptostreptococcus</taxon>
    </lineage>
</organism>
<proteinExistence type="predicted"/>
<sequence>MRLYFSKSKNATSLYVIKDIVEGNKWTTKIVEKLGTLKDLEEKLNGQDSIEWAKKYKEIY</sequence>
<comment type="caution">
    <text evidence="1">The sequence shown here is derived from an EMBL/GenBank/DDBJ whole genome shotgun (WGS) entry which is preliminary data.</text>
</comment>
<accession>A0A2P7Q2E6</accession>
<protein>
    <submittedName>
        <fullName evidence="1">Uncharacterized protein</fullName>
    </submittedName>
</protein>
<evidence type="ECO:0000313" key="2">
    <source>
        <dbReference type="Proteomes" id="UP000241434"/>
    </source>
</evidence>
<dbReference type="Proteomes" id="UP000241434">
    <property type="component" value="Unassembled WGS sequence"/>
</dbReference>
<name>A0A2P7Q2E6_9FIRM</name>
<reference evidence="1" key="1">
    <citation type="thesis" date="2015" institute="Rutgers" country="The State University of New Jersey, 14 College Farm Rd., New Brunswick, NJ, USA">
        <title>Ammonia toxicity in bacteria and its implications for treatment of and resource recovery from highly nitrogenous organic wastes.</title>
        <authorList>
            <person name="Luther A.K."/>
        </authorList>
    </citation>
    <scope>NUCLEOTIDE SEQUENCE</scope>
    <source>
        <strain evidence="1">RT-10B</strain>
    </source>
</reference>
<dbReference type="RefSeq" id="WP_207654542.1">
    <property type="nucleotide sequence ID" value="NZ_JYGE01000002.1"/>
</dbReference>
<gene>
    <name evidence="1" type="ORF">UF10_01750</name>
</gene>
<dbReference type="AlphaFoldDB" id="A0A2P7Q2E6"/>